<evidence type="ECO:0000259" key="7">
    <source>
        <dbReference type="Pfam" id="PF13861"/>
    </source>
</evidence>
<feature type="domain" description="FlgD Tudor-like" evidence="7">
    <location>
        <begin position="84"/>
        <end position="220"/>
    </location>
</feature>
<comment type="similarity">
    <text evidence="1 5">Belongs to the FlgD family.</text>
</comment>
<protein>
    <recommendedName>
        <fullName evidence="2 5">Basal-body rod modification protein FlgD</fullName>
    </recommendedName>
</protein>
<evidence type="ECO:0000259" key="6">
    <source>
        <dbReference type="Pfam" id="PF13860"/>
    </source>
</evidence>
<organism evidence="8 9">
    <name type="scientific">Permianibacter aggregans</name>
    <dbReference type="NCBI Taxonomy" id="1510150"/>
    <lineage>
        <taxon>Bacteria</taxon>
        <taxon>Pseudomonadati</taxon>
        <taxon>Pseudomonadota</taxon>
        <taxon>Gammaproteobacteria</taxon>
        <taxon>Pseudomonadales</taxon>
        <taxon>Pseudomonadaceae</taxon>
        <taxon>Permianibacter</taxon>
    </lineage>
</organism>
<comment type="function">
    <text evidence="4 5">Required for flagellar hook formation. May act as a scaffolding protein.</text>
</comment>
<evidence type="ECO:0000256" key="5">
    <source>
        <dbReference type="RuleBase" id="RU362076"/>
    </source>
</evidence>
<keyword evidence="8" id="KW-0282">Flagellum</keyword>
<keyword evidence="8" id="KW-0966">Cell projection</keyword>
<keyword evidence="8" id="KW-0969">Cilium</keyword>
<evidence type="ECO:0000256" key="4">
    <source>
        <dbReference type="ARBA" id="ARBA00024746"/>
    </source>
</evidence>
<gene>
    <name evidence="8" type="ORF">EV696_10661</name>
</gene>
<dbReference type="RefSeq" id="WP_133589747.1">
    <property type="nucleotide sequence ID" value="NZ_CP037953.1"/>
</dbReference>
<evidence type="ECO:0000313" key="8">
    <source>
        <dbReference type="EMBL" id="TDQ48621.1"/>
    </source>
</evidence>
<evidence type="ECO:0000256" key="2">
    <source>
        <dbReference type="ARBA" id="ARBA00016013"/>
    </source>
</evidence>
<dbReference type="Pfam" id="PF13861">
    <property type="entry name" value="FLgD_tudor"/>
    <property type="match status" value="1"/>
</dbReference>
<dbReference type="EMBL" id="SNYM01000006">
    <property type="protein sequence ID" value="TDQ48621.1"/>
    <property type="molecule type" value="Genomic_DNA"/>
</dbReference>
<dbReference type="Gene3D" id="2.60.40.4070">
    <property type="match status" value="1"/>
</dbReference>
<dbReference type="InterPro" id="IPR005648">
    <property type="entry name" value="FlgD"/>
</dbReference>
<sequence>MSISNVADVYAELGLTRTENTNDKKELGQEDFLALLTTQLQHQDPFKPLDNTEFVAQMATFSQLDSLQQLNTRFDSLANSLTSNQALQASSLVGQIVSVPSDTAYLFHEGGMLGSAELAADASRVVLEVRDSSGALVRNIEMGPQGAGETDLFWDGLDAQGNRMPEGRYSFAVFASHGNRTEQVATDMRVLVSSVNLAGGTGEIVLNLAGLGSVPLSQVQQIGG</sequence>
<proteinExistence type="inferred from homology"/>
<dbReference type="Proteomes" id="UP000295375">
    <property type="component" value="Unassembled WGS sequence"/>
</dbReference>
<dbReference type="Gene3D" id="2.30.30.910">
    <property type="match status" value="1"/>
</dbReference>
<keyword evidence="3 5" id="KW-1005">Bacterial flagellum biogenesis</keyword>
<evidence type="ECO:0000256" key="3">
    <source>
        <dbReference type="ARBA" id="ARBA00022795"/>
    </source>
</evidence>
<evidence type="ECO:0000256" key="1">
    <source>
        <dbReference type="ARBA" id="ARBA00010577"/>
    </source>
</evidence>
<dbReference type="GO" id="GO:0044781">
    <property type="term" value="P:bacterial-type flagellum organization"/>
    <property type="evidence" value="ECO:0007669"/>
    <property type="project" value="UniProtKB-UniRule"/>
</dbReference>
<dbReference type="Pfam" id="PF13860">
    <property type="entry name" value="FlgD_ig"/>
    <property type="match status" value="1"/>
</dbReference>
<reference evidence="8 9" key="1">
    <citation type="submission" date="2019-03" db="EMBL/GenBank/DDBJ databases">
        <title>Genomic Encyclopedia of Type Strains, Phase IV (KMG-IV): sequencing the most valuable type-strain genomes for metagenomic binning, comparative biology and taxonomic classification.</title>
        <authorList>
            <person name="Goeker M."/>
        </authorList>
    </citation>
    <scope>NUCLEOTIDE SEQUENCE [LARGE SCALE GENOMIC DNA]</scope>
    <source>
        <strain evidence="8 9">DSM 103792</strain>
    </source>
</reference>
<evidence type="ECO:0000313" key="9">
    <source>
        <dbReference type="Proteomes" id="UP000295375"/>
    </source>
</evidence>
<dbReference type="InterPro" id="IPR025963">
    <property type="entry name" value="FLgD_Tudor"/>
</dbReference>
<comment type="caution">
    <text evidence="8">The sequence shown here is derived from an EMBL/GenBank/DDBJ whole genome shotgun (WGS) entry which is preliminary data.</text>
</comment>
<dbReference type="Pfam" id="PF03963">
    <property type="entry name" value="FlgD"/>
    <property type="match status" value="1"/>
</dbReference>
<dbReference type="AlphaFoldDB" id="A0A4R6UNV0"/>
<accession>A0A4R6UNV0</accession>
<keyword evidence="9" id="KW-1185">Reference proteome</keyword>
<feature type="domain" description="FlgD/Vpr Ig-like" evidence="6">
    <location>
        <begin position="104"/>
        <end position="177"/>
    </location>
</feature>
<name>A0A4R6UNV0_9GAMM</name>
<dbReference type="InterPro" id="IPR025965">
    <property type="entry name" value="FlgD/Vpr_Ig-like"/>
</dbReference>
<dbReference type="OrthoDB" id="9785233at2"/>